<protein>
    <submittedName>
        <fullName evidence="2">VOC family protein</fullName>
    </submittedName>
</protein>
<dbReference type="PIRSF" id="PIRSF021700">
    <property type="entry name" value="3_dmu_93_MTrfase"/>
    <property type="match status" value="1"/>
</dbReference>
<comment type="caution">
    <text evidence="2">The sequence shown here is derived from an EMBL/GenBank/DDBJ whole genome shotgun (WGS) entry which is preliminary data.</text>
</comment>
<dbReference type="InterPro" id="IPR029068">
    <property type="entry name" value="Glyas_Bleomycin-R_OHBP_Dase"/>
</dbReference>
<feature type="domain" description="PhnB-like" evidence="1">
    <location>
        <begin position="3"/>
        <end position="118"/>
    </location>
</feature>
<organism evidence="2 3">
    <name type="scientific">Phytoactinopolyspora alkaliphila</name>
    <dbReference type="NCBI Taxonomy" id="1783498"/>
    <lineage>
        <taxon>Bacteria</taxon>
        <taxon>Bacillati</taxon>
        <taxon>Actinomycetota</taxon>
        <taxon>Actinomycetes</taxon>
        <taxon>Jiangellales</taxon>
        <taxon>Jiangellaceae</taxon>
        <taxon>Phytoactinopolyspora</taxon>
    </lineage>
</organism>
<dbReference type="EMBL" id="JAAGOB010000002">
    <property type="protein sequence ID" value="NED94595.1"/>
    <property type="molecule type" value="Genomic_DNA"/>
</dbReference>
<proteinExistence type="predicted"/>
<evidence type="ECO:0000313" key="3">
    <source>
        <dbReference type="Proteomes" id="UP000469185"/>
    </source>
</evidence>
<dbReference type="InterPro" id="IPR028973">
    <property type="entry name" value="PhnB-like"/>
</dbReference>
<dbReference type="PANTHER" id="PTHR33990">
    <property type="entry name" value="PROTEIN YJDN-RELATED"/>
    <property type="match status" value="1"/>
</dbReference>
<evidence type="ECO:0000313" key="2">
    <source>
        <dbReference type="EMBL" id="NED94595.1"/>
    </source>
</evidence>
<evidence type="ECO:0000259" key="1">
    <source>
        <dbReference type="Pfam" id="PF06983"/>
    </source>
</evidence>
<name>A0A6N9YI27_9ACTN</name>
<dbReference type="AlphaFoldDB" id="A0A6N9YI27"/>
<gene>
    <name evidence="2" type="ORF">G1H11_04645</name>
</gene>
<reference evidence="2 3" key="1">
    <citation type="submission" date="2020-02" db="EMBL/GenBank/DDBJ databases">
        <authorList>
            <person name="Li X.-J."/>
            <person name="Feng X.-M."/>
        </authorList>
    </citation>
    <scope>NUCLEOTIDE SEQUENCE [LARGE SCALE GENOMIC DNA]</scope>
    <source>
        <strain evidence="2 3">CGMCC 4.7225</strain>
    </source>
</reference>
<dbReference type="SUPFAM" id="SSF54593">
    <property type="entry name" value="Glyoxalase/Bleomycin resistance protein/Dihydroxybiphenyl dioxygenase"/>
    <property type="match status" value="1"/>
</dbReference>
<dbReference type="Gene3D" id="3.10.180.10">
    <property type="entry name" value="2,3-Dihydroxybiphenyl 1,2-Dioxygenase, domain 1"/>
    <property type="match status" value="1"/>
</dbReference>
<dbReference type="InterPro" id="IPR009725">
    <property type="entry name" value="3_dmu_93_MTrfase"/>
</dbReference>
<sequence>MSQKITPFLWFEDNAEEAVNFYTALFDDARIVSVTRYGEGGPFPAGVLQSATFQLAGQQFMALNAGPHDPFNDAVSFFITCEDQEEVDRYWDALLAGGGTPTQCGWLKDRFGVSWQVIPVALNRYLSDPDPEKAQRVMGAMLQMVKIDVAELTAAYNGER</sequence>
<accession>A0A6N9YI27</accession>
<dbReference type="Pfam" id="PF06983">
    <property type="entry name" value="3-dmu-9_3-mt"/>
    <property type="match status" value="1"/>
</dbReference>
<keyword evidence="3" id="KW-1185">Reference proteome</keyword>
<dbReference type="Proteomes" id="UP000469185">
    <property type="component" value="Unassembled WGS sequence"/>
</dbReference>
<dbReference type="CDD" id="cd06588">
    <property type="entry name" value="PhnB_like"/>
    <property type="match status" value="1"/>
</dbReference>
<dbReference type="RefSeq" id="WP_163816498.1">
    <property type="nucleotide sequence ID" value="NZ_JAAGOB010000002.1"/>
</dbReference>